<name>A0A364K8A5_9BACL</name>
<dbReference type="Pfam" id="PF08238">
    <property type="entry name" value="Sel1"/>
    <property type="match status" value="2"/>
</dbReference>
<dbReference type="PANTHER" id="PTHR45088">
    <property type="entry name" value="OSJNBA0022H21.17 PROTEIN"/>
    <property type="match status" value="1"/>
</dbReference>
<keyword evidence="3" id="KW-1185">Reference proteome</keyword>
<dbReference type="InterPro" id="IPR053301">
    <property type="entry name" value="F-box_motif"/>
</dbReference>
<dbReference type="PANTHER" id="PTHR45088:SF1">
    <property type="entry name" value="OS04G0476000 PROTEIN"/>
    <property type="match status" value="1"/>
</dbReference>
<dbReference type="InterPro" id="IPR011990">
    <property type="entry name" value="TPR-like_helical_dom_sf"/>
</dbReference>
<gene>
    <name evidence="2" type="ORF">DL897_00165</name>
</gene>
<evidence type="ECO:0000256" key="1">
    <source>
        <dbReference type="SAM" id="Phobius"/>
    </source>
</evidence>
<keyword evidence="1" id="KW-0812">Transmembrane</keyword>
<evidence type="ECO:0000313" key="3">
    <source>
        <dbReference type="Proteomes" id="UP000251213"/>
    </source>
</evidence>
<dbReference type="Proteomes" id="UP000251213">
    <property type="component" value="Unassembled WGS sequence"/>
</dbReference>
<dbReference type="SUPFAM" id="SSF81901">
    <property type="entry name" value="HCP-like"/>
    <property type="match status" value="1"/>
</dbReference>
<dbReference type="Gene3D" id="1.25.40.10">
    <property type="entry name" value="Tetratricopeptide repeat domain"/>
    <property type="match status" value="1"/>
</dbReference>
<reference evidence="2 3" key="2">
    <citation type="submission" date="2018-06" db="EMBL/GenBank/DDBJ databases">
        <authorList>
            <person name="Zhirakovskaya E."/>
        </authorList>
    </citation>
    <scope>NUCLEOTIDE SEQUENCE [LARGE SCALE GENOMIC DNA]</scope>
    <source>
        <strain evidence="2 3">FBKL4.011</strain>
    </source>
</reference>
<accession>A0A364K8A5</accession>
<dbReference type="AlphaFoldDB" id="A0A364K8A5"/>
<proteinExistence type="predicted"/>
<evidence type="ECO:0000313" key="2">
    <source>
        <dbReference type="EMBL" id="RAL26508.1"/>
    </source>
</evidence>
<feature type="transmembrane region" description="Helical" evidence="1">
    <location>
        <begin position="185"/>
        <end position="206"/>
    </location>
</feature>
<keyword evidence="1" id="KW-1133">Transmembrane helix</keyword>
<dbReference type="OrthoDB" id="9816559at2"/>
<protein>
    <recommendedName>
        <fullName evidence="4">Sel1 repeat family protein</fullName>
    </recommendedName>
</protein>
<dbReference type="RefSeq" id="WP_113657115.1">
    <property type="nucleotide sequence ID" value="NZ_KZ845663.1"/>
</dbReference>
<sequence>MTQESEKARMSKESCLQIDPFAEEQKLLMLAIRGDVESMFALSQYYFSQVNQAKKWNEGERWLWLAARGGHIEAMSQLGCRLLDGKQMDPSPADAIGWIIRAAKLGDGRAMYRLSSCFFQGNLLVYDPEEGEKWLRRAAENGYTQAIKELESRGEKSKDIQESRVEEKLMVKSNSILNKSEKWSIIKVILLIVGMMILFLVMGVYFDMEIIRFFLD</sequence>
<dbReference type="SMART" id="SM00671">
    <property type="entry name" value="SEL1"/>
    <property type="match status" value="3"/>
</dbReference>
<dbReference type="InterPro" id="IPR006597">
    <property type="entry name" value="Sel1-like"/>
</dbReference>
<dbReference type="EMBL" id="QJKK01000001">
    <property type="protein sequence ID" value="RAL26508.1"/>
    <property type="molecule type" value="Genomic_DNA"/>
</dbReference>
<keyword evidence="1" id="KW-0472">Membrane</keyword>
<evidence type="ECO:0008006" key="4">
    <source>
        <dbReference type="Google" id="ProtNLM"/>
    </source>
</evidence>
<organism evidence="2 3">
    <name type="scientific">Thermoflavimicrobium daqui</name>
    <dbReference type="NCBI Taxonomy" id="2137476"/>
    <lineage>
        <taxon>Bacteria</taxon>
        <taxon>Bacillati</taxon>
        <taxon>Bacillota</taxon>
        <taxon>Bacilli</taxon>
        <taxon>Bacillales</taxon>
        <taxon>Thermoactinomycetaceae</taxon>
        <taxon>Thermoflavimicrobium</taxon>
    </lineage>
</organism>
<comment type="caution">
    <text evidence="2">The sequence shown here is derived from an EMBL/GenBank/DDBJ whole genome shotgun (WGS) entry which is preliminary data.</text>
</comment>
<reference evidence="2 3" key="1">
    <citation type="submission" date="2018-06" db="EMBL/GenBank/DDBJ databases">
        <title>Thermoflavimicrobium daqus sp. nov., a thermophilic microbe isolated from Moutai-flavour Daqu.</title>
        <authorList>
            <person name="Wang X."/>
            <person name="Zhou H."/>
        </authorList>
    </citation>
    <scope>NUCLEOTIDE SEQUENCE [LARGE SCALE GENOMIC DNA]</scope>
    <source>
        <strain evidence="2 3">FBKL4.011</strain>
    </source>
</reference>